<keyword evidence="3" id="KW-1185">Reference proteome</keyword>
<name>A0A841BJE3_9ACTN</name>
<reference evidence="2 3" key="1">
    <citation type="submission" date="2020-08" db="EMBL/GenBank/DDBJ databases">
        <title>Sequencing the genomes of 1000 actinobacteria strains.</title>
        <authorList>
            <person name="Klenk H.-P."/>
        </authorList>
    </citation>
    <scope>NUCLEOTIDE SEQUENCE [LARGE SCALE GENOMIC DNA]</scope>
    <source>
        <strain evidence="2 3">DSM 45362</strain>
    </source>
</reference>
<protein>
    <submittedName>
        <fullName evidence="2">Putative dithiol-disulfide oxidoreductase (DUF899 family)</fullName>
    </submittedName>
</protein>
<organism evidence="2 3">
    <name type="scientific">Allocatelliglobosispora scoriae</name>
    <dbReference type="NCBI Taxonomy" id="643052"/>
    <lineage>
        <taxon>Bacteria</taxon>
        <taxon>Bacillati</taxon>
        <taxon>Actinomycetota</taxon>
        <taxon>Actinomycetes</taxon>
        <taxon>Micromonosporales</taxon>
        <taxon>Micromonosporaceae</taxon>
        <taxon>Allocatelliglobosispora</taxon>
    </lineage>
</organism>
<dbReference type="InterPro" id="IPR010296">
    <property type="entry name" value="DUF899_thioredox"/>
</dbReference>
<dbReference type="Proteomes" id="UP000587527">
    <property type="component" value="Unassembled WGS sequence"/>
</dbReference>
<evidence type="ECO:0000313" key="3">
    <source>
        <dbReference type="Proteomes" id="UP000587527"/>
    </source>
</evidence>
<dbReference type="AlphaFoldDB" id="A0A841BJE3"/>
<comment type="caution">
    <text evidence="2">The sequence shown here is derived from an EMBL/GenBank/DDBJ whole genome shotgun (WGS) entry which is preliminary data.</text>
</comment>
<dbReference type="EMBL" id="JACHMN010000001">
    <property type="protein sequence ID" value="MBB5867289.1"/>
    <property type="molecule type" value="Genomic_DNA"/>
</dbReference>
<dbReference type="Pfam" id="PF05988">
    <property type="entry name" value="DUF899"/>
    <property type="match status" value="2"/>
</dbReference>
<feature type="region of interest" description="Disordered" evidence="1">
    <location>
        <begin position="193"/>
        <end position="233"/>
    </location>
</feature>
<evidence type="ECO:0000313" key="2">
    <source>
        <dbReference type="EMBL" id="MBB5867289.1"/>
    </source>
</evidence>
<accession>A0A841BJE3</accession>
<evidence type="ECO:0000256" key="1">
    <source>
        <dbReference type="SAM" id="MobiDB-lite"/>
    </source>
</evidence>
<dbReference type="RefSeq" id="WP_246465806.1">
    <property type="nucleotide sequence ID" value="NZ_JACHMN010000001.1"/>
</dbReference>
<proteinExistence type="predicted"/>
<sequence>MTATPEIVDRDTWLRERAALLTREKAHTREGDAIAAARRRLPMVEVDASVELVGATGATPLHEIFEGRDQLLVCKHMWGRGKGFEDQCRGCSATVWNFQDATYLEARGVTFAIWCQGPYEEFAPYREFMGFQTPWYSVDGIDSPGISDGWITAYLRVGDRIFQTYETDQRGCEAMMPALQLLDMTVYGRQEKWEDSPEGWPQDPTQSWFRRDGRPIPQWTRPGVTPVGTAPSR</sequence>
<gene>
    <name evidence="2" type="ORF">F4553_000668</name>
</gene>